<protein>
    <submittedName>
        <fullName evidence="3">Uncharacterized protein</fullName>
    </submittedName>
</protein>
<reference evidence="3" key="2">
    <citation type="submission" date="2020-08" db="EMBL/GenBank/DDBJ databases">
        <title>Plant Genome Project.</title>
        <authorList>
            <person name="Zhang R.-G."/>
        </authorList>
    </citation>
    <scope>NUCLEOTIDE SEQUENCE</scope>
    <source>
        <strain evidence="3">Huo1</strain>
        <tissue evidence="3">Leaf</tissue>
    </source>
</reference>
<evidence type="ECO:0000256" key="1">
    <source>
        <dbReference type="ARBA" id="ARBA00044504"/>
    </source>
</evidence>
<feature type="transmembrane region" description="Helical" evidence="2">
    <location>
        <begin position="43"/>
        <end position="63"/>
    </location>
</feature>
<organism evidence="3">
    <name type="scientific">Salvia splendens</name>
    <name type="common">Scarlet sage</name>
    <dbReference type="NCBI Taxonomy" id="180675"/>
    <lineage>
        <taxon>Eukaryota</taxon>
        <taxon>Viridiplantae</taxon>
        <taxon>Streptophyta</taxon>
        <taxon>Embryophyta</taxon>
        <taxon>Tracheophyta</taxon>
        <taxon>Spermatophyta</taxon>
        <taxon>Magnoliopsida</taxon>
        <taxon>eudicotyledons</taxon>
        <taxon>Gunneridae</taxon>
        <taxon>Pentapetalae</taxon>
        <taxon>asterids</taxon>
        <taxon>lamiids</taxon>
        <taxon>Lamiales</taxon>
        <taxon>Lamiaceae</taxon>
        <taxon>Nepetoideae</taxon>
        <taxon>Mentheae</taxon>
        <taxon>Salviinae</taxon>
        <taxon>Salvia</taxon>
        <taxon>Salvia subgen. Calosphace</taxon>
        <taxon>core Calosphace</taxon>
    </lineage>
</organism>
<keyword evidence="2" id="KW-1133">Transmembrane helix</keyword>
<feature type="transmembrane region" description="Helical" evidence="2">
    <location>
        <begin position="373"/>
        <end position="400"/>
    </location>
</feature>
<accession>A0A8X8YFS8</accession>
<evidence type="ECO:0000256" key="2">
    <source>
        <dbReference type="SAM" id="Phobius"/>
    </source>
</evidence>
<keyword evidence="2" id="KW-0472">Membrane</keyword>
<comment type="similarity">
    <text evidence="1">Belongs to the major facilitator superfamily. Phosphate:H(+) symporter (TC 2.A.1.9) family.</text>
</comment>
<reference evidence="3" key="1">
    <citation type="submission" date="2018-01" db="EMBL/GenBank/DDBJ databases">
        <authorList>
            <person name="Mao J.F."/>
        </authorList>
    </citation>
    <scope>NUCLEOTIDE SEQUENCE</scope>
    <source>
        <strain evidence="3">Huo1</strain>
        <tissue evidence="3">Leaf</tissue>
    </source>
</reference>
<evidence type="ECO:0000313" key="4">
    <source>
        <dbReference type="Proteomes" id="UP000298416"/>
    </source>
</evidence>
<feature type="transmembrane region" description="Helical" evidence="2">
    <location>
        <begin position="151"/>
        <end position="171"/>
    </location>
</feature>
<feature type="transmembrane region" description="Helical" evidence="2">
    <location>
        <begin position="84"/>
        <end position="109"/>
    </location>
</feature>
<sequence length="410" mass="45898">MDPVHYIQNCFRAIRNWFRHNAVLISSTLFISGKILVTPNLIHSIIIIYIYAIVKNTGLVWSTMMEKTFLRILITPHTSAGGKVYDLPSIVLVNLHQGITSVFALVFTYATGGCLLRFLVVVFSTTASILGVIHYMLVAAGNDDKEQLHMCSFYVAMVVMASAQAALTAVLKEALEDRFRPTSFSYNHYAMMRGNVRATEAADNRRPVNLLSLWVCLLILSLVSASASTFFFLEASTFSGRNYLSVMLSQDNLLRFTEASFRGIQQHSQETIEFLRIGIALVYSVMCCTLAMSVYWLTPHFFILGLMVGVAKEGFRSLYESRVPPHLKRFGSVWGELARGLGGILSILCIFVFRGSDISWSENDSSSFSTYCIFLLVLSGFSLMLFLLVAVLYMGGCILLDDDEIYEHLE</sequence>
<feature type="transmembrane region" description="Helical" evidence="2">
    <location>
        <begin position="274"/>
        <end position="295"/>
    </location>
</feature>
<dbReference type="Proteomes" id="UP000298416">
    <property type="component" value="Unassembled WGS sequence"/>
</dbReference>
<comment type="caution">
    <text evidence="3">The sequence shown here is derived from an EMBL/GenBank/DDBJ whole genome shotgun (WGS) entry which is preliminary data.</text>
</comment>
<feature type="transmembrane region" description="Helical" evidence="2">
    <location>
        <begin position="331"/>
        <end position="353"/>
    </location>
</feature>
<evidence type="ECO:0000313" key="3">
    <source>
        <dbReference type="EMBL" id="KAG6428853.1"/>
    </source>
</evidence>
<keyword evidence="4" id="KW-1185">Reference proteome</keyword>
<dbReference type="InterPro" id="IPR036259">
    <property type="entry name" value="MFS_trans_sf"/>
</dbReference>
<gene>
    <name evidence="3" type="ORF">SASPL_106892</name>
</gene>
<dbReference type="EMBL" id="PNBA02000003">
    <property type="protein sequence ID" value="KAG6428853.1"/>
    <property type="molecule type" value="Genomic_DNA"/>
</dbReference>
<dbReference type="Gene3D" id="1.20.1250.20">
    <property type="entry name" value="MFS general substrate transporter like domains"/>
    <property type="match status" value="1"/>
</dbReference>
<proteinExistence type="inferred from homology"/>
<dbReference type="AlphaFoldDB" id="A0A8X8YFS8"/>
<feature type="transmembrane region" description="Helical" evidence="2">
    <location>
        <begin position="211"/>
        <end position="233"/>
    </location>
</feature>
<name>A0A8X8YFS8_SALSN</name>
<feature type="transmembrane region" description="Helical" evidence="2">
    <location>
        <begin position="115"/>
        <end position="139"/>
    </location>
</feature>
<keyword evidence="2" id="KW-0812">Transmembrane</keyword>